<evidence type="ECO:0000313" key="2">
    <source>
        <dbReference type="Proteomes" id="UP000528734"/>
    </source>
</evidence>
<sequence>MGFVEFVVGPAVRRTPWLYPSYGLSRINPTVELECCQARCDEGGVVCFGSEDDLIDQTEQGFQRIFSPIVFSPGAFSPRGDRRSAAVDNG</sequence>
<dbReference type="RefSeq" id="WP_171709289.1">
    <property type="nucleotide sequence ID" value="NZ_JAAVLW010000003.1"/>
</dbReference>
<reference evidence="1 2" key="1">
    <citation type="submission" date="2020-03" db="EMBL/GenBank/DDBJ databases">
        <title>Bradyrhizobium diversity isolated from nodules of Muelleranthus trifoliolatus.</title>
        <authorList>
            <person name="Klepa M."/>
            <person name="Helene L."/>
            <person name="Hungria M."/>
        </authorList>
    </citation>
    <scope>NUCLEOTIDE SEQUENCE [LARGE SCALE GENOMIC DNA]</scope>
    <source>
        <strain evidence="1 2">WSM 1744</strain>
    </source>
</reference>
<evidence type="ECO:0000313" key="1">
    <source>
        <dbReference type="EMBL" id="NOJ46379.1"/>
    </source>
</evidence>
<accession>A0A7Y4M1H0</accession>
<protein>
    <submittedName>
        <fullName evidence="1">Uncharacterized protein</fullName>
    </submittedName>
</protein>
<dbReference type="EMBL" id="JAAVLW010000003">
    <property type="protein sequence ID" value="NOJ46379.1"/>
    <property type="molecule type" value="Genomic_DNA"/>
</dbReference>
<keyword evidence="2" id="KW-1185">Reference proteome</keyword>
<organism evidence="1 2">
    <name type="scientific">Bradyrhizobium archetypum</name>
    <dbReference type="NCBI Taxonomy" id="2721160"/>
    <lineage>
        <taxon>Bacteria</taxon>
        <taxon>Pseudomonadati</taxon>
        <taxon>Pseudomonadota</taxon>
        <taxon>Alphaproteobacteria</taxon>
        <taxon>Hyphomicrobiales</taxon>
        <taxon>Nitrobacteraceae</taxon>
        <taxon>Bradyrhizobium</taxon>
    </lineage>
</organism>
<gene>
    <name evidence="1" type="ORF">HCN50_09020</name>
</gene>
<proteinExistence type="predicted"/>
<name>A0A7Y4M1H0_9BRAD</name>
<dbReference type="AlphaFoldDB" id="A0A7Y4M1H0"/>
<comment type="caution">
    <text evidence="1">The sequence shown here is derived from an EMBL/GenBank/DDBJ whole genome shotgun (WGS) entry which is preliminary data.</text>
</comment>
<dbReference type="Proteomes" id="UP000528734">
    <property type="component" value="Unassembled WGS sequence"/>
</dbReference>